<sequence length="67" mass="7708">MQGFIVTDYIGTDVKKEYEKDIIEWIKSEKIIYKETIIDGIENVAKGFVDMLSGKNIGKYVVKLADY</sequence>
<dbReference type="GO" id="GO:0016628">
    <property type="term" value="F:oxidoreductase activity, acting on the CH-CH group of donors, NAD or NADP as acceptor"/>
    <property type="evidence" value="ECO:0007669"/>
    <property type="project" value="InterPro"/>
</dbReference>
<dbReference type="PANTHER" id="PTHR43205">
    <property type="entry name" value="PROSTAGLANDIN REDUCTASE"/>
    <property type="match status" value="1"/>
</dbReference>
<proteinExistence type="predicted"/>
<dbReference type="InterPro" id="IPR011032">
    <property type="entry name" value="GroES-like_sf"/>
</dbReference>
<name>A0A2Z6QQF5_9GLOM</name>
<dbReference type="Gene3D" id="3.90.180.10">
    <property type="entry name" value="Medium-chain alcohol dehydrogenases, catalytic domain"/>
    <property type="match status" value="1"/>
</dbReference>
<evidence type="ECO:0000313" key="1">
    <source>
        <dbReference type="EMBL" id="GBB90892.1"/>
    </source>
</evidence>
<keyword evidence="2" id="KW-1185">Reference proteome</keyword>
<protein>
    <recommendedName>
        <fullName evidence="3">Alcohol dehydrogenase-like C-terminal domain-containing protein</fullName>
    </recommendedName>
</protein>
<evidence type="ECO:0008006" key="3">
    <source>
        <dbReference type="Google" id="ProtNLM"/>
    </source>
</evidence>
<evidence type="ECO:0000313" key="2">
    <source>
        <dbReference type="Proteomes" id="UP000247702"/>
    </source>
</evidence>
<dbReference type="AlphaFoldDB" id="A0A2Z6QQF5"/>
<dbReference type="InterPro" id="IPR045010">
    <property type="entry name" value="MDR_fam"/>
</dbReference>
<dbReference type="EMBL" id="BEXD01000890">
    <property type="protein sequence ID" value="GBB90892.1"/>
    <property type="molecule type" value="Genomic_DNA"/>
</dbReference>
<gene>
    <name evidence="1" type="ORF">RclHR1_00180030</name>
</gene>
<dbReference type="Gene3D" id="3.40.50.720">
    <property type="entry name" value="NAD(P)-binding Rossmann-like Domain"/>
    <property type="match status" value="1"/>
</dbReference>
<dbReference type="PANTHER" id="PTHR43205:SF7">
    <property type="entry name" value="PROSTAGLANDIN REDUCTASE 1"/>
    <property type="match status" value="1"/>
</dbReference>
<reference evidence="1 2" key="1">
    <citation type="submission" date="2017-11" db="EMBL/GenBank/DDBJ databases">
        <title>The genome of Rhizophagus clarus HR1 reveals common genetic basis of auxotrophy among arbuscular mycorrhizal fungi.</title>
        <authorList>
            <person name="Kobayashi Y."/>
        </authorList>
    </citation>
    <scope>NUCLEOTIDE SEQUENCE [LARGE SCALE GENOMIC DNA]</scope>
    <source>
        <strain evidence="1 2">HR1</strain>
    </source>
</reference>
<organism evidence="1 2">
    <name type="scientific">Rhizophagus clarus</name>
    <dbReference type="NCBI Taxonomy" id="94130"/>
    <lineage>
        <taxon>Eukaryota</taxon>
        <taxon>Fungi</taxon>
        <taxon>Fungi incertae sedis</taxon>
        <taxon>Mucoromycota</taxon>
        <taxon>Glomeromycotina</taxon>
        <taxon>Glomeromycetes</taxon>
        <taxon>Glomerales</taxon>
        <taxon>Glomeraceae</taxon>
        <taxon>Rhizophagus</taxon>
    </lineage>
</organism>
<accession>A0A2Z6QQF5</accession>
<dbReference type="SUPFAM" id="SSF50129">
    <property type="entry name" value="GroES-like"/>
    <property type="match status" value="1"/>
</dbReference>
<comment type="caution">
    <text evidence="1">The sequence shown here is derived from an EMBL/GenBank/DDBJ whole genome shotgun (WGS) entry which is preliminary data.</text>
</comment>
<dbReference type="Proteomes" id="UP000247702">
    <property type="component" value="Unassembled WGS sequence"/>
</dbReference>
<dbReference type="STRING" id="94130.A0A2Z6QQF5"/>